<keyword evidence="4" id="KW-1185">Reference proteome</keyword>
<dbReference type="OrthoDB" id="10052615at2759"/>
<evidence type="ECO:0000313" key="3">
    <source>
        <dbReference type="EMBL" id="CAD7279750.1"/>
    </source>
</evidence>
<gene>
    <name evidence="3" type="ORF">NMOB1V02_LOCUS7418</name>
</gene>
<organism evidence="3">
    <name type="scientific">Notodromas monacha</name>
    <dbReference type="NCBI Taxonomy" id="399045"/>
    <lineage>
        <taxon>Eukaryota</taxon>
        <taxon>Metazoa</taxon>
        <taxon>Ecdysozoa</taxon>
        <taxon>Arthropoda</taxon>
        <taxon>Crustacea</taxon>
        <taxon>Oligostraca</taxon>
        <taxon>Ostracoda</taxon>
        <taxon>Podocopa</taxon>
        <taxon>Podocopida</taxon>
        <taxon>Cypridocopina</taxon>
        <taxon>Cypridoidea</taxon>
        <taxon>Cyprididae</taxon>
        <taxon>Notodromas</taxon>
    </lineage>
</organism>
<feature type="region of interest" description="Disordered" evidence="1">
    <location>
        <begin position="148"/>
        <end position="172"/>
    </location>
</feature>
<name>A0A7R9BSD1_9CRUS</name>
<evidence type="ECO:0000256" key="1">
    <source>
        <dbReference type="SAM" id="MobiDB-lite"/>
    </source>
</evidence>
<feature type="signal peptide" evidence="2">
    <location>
        <begin position="1"/>
        <end position="25"/>
    </location>
</feature>
<feature type="chain" id="PRO_5036402976" evidence="2">
    <location>
        <begin position="26"/>
        <end position="184"/>
    </location>
</feature>
<reference evidence="3" key="1">
    <citation type="submission" date="2020-11" db="EMBL/GenBank/DDBJ databases">
        <authorList>
            <person name="Tran Van P."/>
        </authorList>
    </citation>
    <scope>NUCLEOTIDE SEQUENCE</scope>
</reference>
<feature type="compositionally biased region" description="Low complexity" evidence="1">
    <location>
        <begin position="154"/>
        <end position="165"/>
    </location>
</feature>
<dbReference type="EMBL" id="CAJPEX010001772">
    <property type="protein sequence ID" value="CAG0919902.1"/>
    <property type="molecule type" value="Genomic_DNA"/>
</dbReference>
<evidence type="ECO:0000313" key="4">
    <source>
        <dbReference type="Proteomes" id="UP000678499"/>
    </source>
</evidence>
<evidence type="ECO:0000256" key="2">
    <source>
        <dbReference type="SAM" id="SignalP"/>
    </source>
</evidence>
<keyword evidence="2" id="KW-0732">Signal</keyword>
<proteinExistence type="predicted"/>
<dbReference type="AlphaFoldDB" id="A0A7R9BSD1"/>
<accession>A0A7R9BSD1</accession>
<dbReference type="Proteomes" id="UP000678499">
    <property type="component" value="Unassembled WGS sequence"/>
</dbReference>
<sequence length="184" mass="20594">MTPISIKVIHLHLLCSWGLAVLATGTGDYHSQRKDEDMRKVLPSLHASAANEIRMVNGGKFAVPLGLNVSAFGQLPTKPKTIEKKKKQKNSLFHKFVNTEMVLAYPYEGPGCHEHLELLRKQLAEDRAKVDKINKKTEQIVRKLMEEHGIPQANSTSSTVNTTTSRDLPTTENPSRVMQALMRI</sequence>
<dbReference type="EMBL" id="OA883809">
    <property type="protein sequence ID" value="CAD7279750.1"/>
    <property type="molecule type" value="Genomic_DNA"/>
</dbReference>
<protein>
    <submittedName>
        <fullName evidence="3">Uncharacterized protein</fullName>
    </submittedName>
</protein>